<dbReference type="AlphaFoldDB" id="A0AAJ0G3L1"/>
<dbReference type="Proteomes" id="UP001271007">
    <property type="component" value="Unassembled WGS sequence"/>
</dbReference>
<evidence type="ECO:0000256" key="2">
    <source>
        <dbReference type="ARBA" id="ARBA00023242"/>
    </source>
</evidence>
<comment type="subcellular location">
    <subcellularLocation>
        <location evidence="1">Nucleus</location>
    </subcellularLocation>
</comment>
<dbReference type="PANTHER" id="PTHR31001">
    <property type="entry name" value="UNCHARACTERIZED TRANSCRIPTIONAL REGULATORY PROTEIN"/>
    <property type="match status" value="1"/>
</dbReference>
<name>A0AAJ0G3L1_9PEZI</name>
<dbReference type="GO" id="GO:0000981">
    <property type="term" value="F:DNA-binding transcription factor activity, RNA polymerase II-specific"/>
    <property type="evidence" value="ECO:0007669"/>
    <property type="project" value="InterPro"/>
</dbReference>
<dbReference type="InterPro" id="IPR036864">
    <property type="entry name" value="Zn2-C6_fun-type_DNA-bd_sf"/>
</dbReference>
<dbReference type="Gene3D" id="4.10.240.10">
    <property type="entry name" value="Zn(2)-C6 fungal-type DNA-binding domain"/>
    <property type="match status" value="1"/>
</dbReference>
<dbReference type="GO" id="GO:0008270">
    <property type="term" value="F:zinc ion binding"/>
    <property type="evidence" value="ECO:0007669"/>
    <property type="project" value="InterPro"/>
</dbReference>
<evidence type="ECO:0000313" key="3">
    <source>
        <dbReference type="EMBL" id="KAK3045620.1"/>
    </source>
</evidence>
<accession>A0AAJ0G3L1</accession>
<dbReference type="CDD" id="cd12148">
    <property type="entry name" value="fungal_TF_MHR"/>
    <property type="match status" value="1"/>
</dbReference>
<dbReference type="PANTHER" id="PTHR31001:SF49">
    <property type="entry name" value="ZN(II)2CYS6 TRANSCRIPTION FACTOR (EUROFUNG)"/>
    <property type="match status" value="1"/>
</dbReference>
<keyword evidence="2" id="KW-0539">Nucleus</keyword>
<evidence type="ECO:0000256" key="1">
    <source>
        <dbReference type="ARBA" id="ARBA00004123"/>
    </source>
</evidence>
<evidence type="ECO:0000313" key="4">
    <source>
        <dbReference type="Proteomes" id="UP001271007"/>
    </source>
</evidence>
<reference evidence="3" key="1">
    <citation type="submission" date="2023-04" db="EMBL/GenBank/DDBJ databases">
        <title>Black Yeasts Isolated from many extreme environments.</title>
        <authorList>
            <person name="Coleine C."/>
            <person name="Stajich J.E."/>
            <person name="Selbmann L."/>
        </authorList>
    </citation>
    <scope>NUCLEOTIDE SEQUENCE</scope>
    <source>
        <strain evidence="3">CCFEE 5312</strain>
    </source>
</reference>
<protein>
    <recommendedName>
        <fullName evidence="5">Zn(2)-C6 fungal-type domain-containing protein</fullName>
    </recommendedName>
</protein>
<comment type="caution">
    <text evidence="3">The sequence shown here is derived from an EMBL/GenBank/DDBJ whole genome shotgun (WGS) entry which is preliminary data.</text>
</comment>
<organism evidence="3 4">
    <name type="scientific">Extremus antarcticus</name>
    <dbReference type="NCBI Taxonomy" id="702011"/>
    <lineage>
        <taxon>Eukaryota</taxon>
        <taxon>Fungi</taxon>
        <taxon>Dikarya</taxon>
        <taxon>Ascomycota</taxon>
        <taxon>Pezizomycotina</taxon>
        <taxon>Dothideomycetes</taxon>
        <taxon>Dothideomycetidae</taxon>
        <taxon>Mycosphaerellales</taxon>
        <taxon>Extremaceae</taxon>
        <taxon>Extremus</taxon>
    </lineage>
</organism>
<keyword evidence="4" id="KW-1185">Reference proteome</keyword>
<dbReference type="GO" id="GO:0005634">
    <property type="term" value="C:nucleus"/>
    <property type="evidence" value="ECO:0007669"/>
    <property type="project" value="UniProtKB-SubCell"/>
</dbReference>
<proteinExistence type="predicted"/>
<sequence length="272" mass="29581">MSRLKCDQVRPCRNCAKRPAGSCVYPYEAATTNSAESRSTALPRGKSTVLHNRIDRLEKLVADLTGPSDTNTNLSRAQDSTASVAADQVPDTAPQLHANGEQTRFTNSSHWETILDEIAGIRDEVDRSPTSSETGSYHERSGQYLLFGGHQDVSLSELICSLPSGSDVDAMVELLAKENSIPSLLTIIHFPTLKKECEAFWNDPGAASLPWLALLFTVIALALQSTSQMPEQFESLALPEAASHTYTLRAAQCLIKSDYTKATTYTVEAMAS</sequence>
<dbReference type="InterPro" id="IPR050613">
    <property type="entry name" value="Sec_Metabolite_Reg"/>
</dbReference>
<dbReference type="EMBL" id="JAWDJX010000183">
    <property type="protein sequence ID" value="KAK3045620.1"/>
    <property type="molecule type" value="Genomic_DNA"/>
</dbReference>
<gene>
    <name evidence="3" type="ORF">LTR09_012813</name>
</gene>
<evidence type="ECO:0008006" key="5">
    <source>
        <dbReference type="Google" id="ProtNLM"/>
    </source>
</evidence>